<feature type="region of interest" description="Disordered" evidence="2">
    <location>
        <begin position="1"/>
        <end position="21"/>
    </location>
</feature>
<evidence type="ECO:0000259" key="5">
    <source>
        <dbReference type="PROSITE" id="PS50887"/>
    </source>
</evidence>
<sequence length="433" mass="48758">MTQQHEFPEGDASPDAWDHIDASGSPGTLVQSLKHFYTAVEHSPMATAITDPSGRLLYVNLRFVDITGYSRDELIGKTCSLIKSGKTSPETYRELWQTLKAGNIWRGEMLNRRKCGEEYWEYEVITPIKDEHDKVISFITVKEDISERKRQEEELRLLATAFETGQATLIANAEMRIERVNQAFVNITGYTADEVVGHTPRMFKSGRHDASFYAGLWQSLTVKGHWQGEIWNRNKRGEIYPVWQSITAVKGESGEVRHYVSVFHNIAERKQVEQALVHEASRDHLTGAANRRAFDRSLITAVRLAEKEGGEFAMMLFDIDHFKAVNDTHGHDVGDAVLFALTDCVQRRLRKTDLLARWGGEEFTLLLSGTPLNGALQLAERLRSDVASAELPGGAITISIGLTLYQPGDTARDLLMRADRALYRAKQGGRNRV</sequence>
<keyword evidence="7" id="KW-1185">Reference proteome</keyword>
<comment type="cofactor">
    <cofactor evidence="1">
        <name>Mg(2+)</name>
        <dbReference type="ChEBI" id="CHEBI:18420"/>
    </cofactor>
</comment>
<organism evidence="6 7">
    <name type="scientific">Halomonas chromatireducens</name>
    <dbReference type="NCBI Taxonomy" id="507626"/>
    <lineage>
        <taxon>Bacteria</taxon>
        <taxon>Pseudomonadati</taxon>
        <taxon>Pseudomonadota</taxon>
        <taxon>Gammaproteobacteria</taxon>
        <taxon>Oceanospirillales</taxon>
        <taxon>Halomonadaceae</taxon>
        <taxon>Halomonas</taxon>
    </lineage>
</organism>
<dbReference type="PANTHER" id="PTHR46663:SF3">
    <property type="entry name" value="SLL0267 PROTEIN"/>
    <property type="match status" value="1"/>
</dbReference>
<dbReference type="AlphaFoldDB" id="A0A0X8HHJ8"/>
<evidence type="ECO:0000313" key="6">
    <source>
        <dbReference type="EMBL" id="AMD02695.1"/>
    </source>
</evidence>
<dbReference type="SMART" id="SM00267">
    <property type="entry name" value="GGDEF"/>
    <property type="match status" value="1"/>
</dbReference>
<keyword evidence="6" id="KW-0808">Transferase</keyword>
<dbReference type="InterPro" id="IPR000700">
    <property type="entry name" value="PAS-assoc_C"/>
</dbReference>
<dbReference type="Pfam" id="PF13426">
    <property type="entry name" value="PAS_9"/>
    <property type="match status" value="2"/>
</dbReference>
<dbReference type="Gene3D" id="3.30.450.20">
    <property type="entry name" value="PAS domain"/>
    <property type="match status" value="2"/>
</dbReference>
<dbReference type="InterPro" id="IPR000014">
    <property type="entry name" value="PAS"/>
</dbReference>
<dbReference type="KEGG" id="hco:LOKO_03655"/>
<keyword evidence="6" id="KW-0548">Nucleotidyltransferase</keyword>
<dbReference type="InterPro" id="IPR029787">
    <property type="entry name" value="Nucleotide_cyclase"/>
</dbReference>
<gene>
    <name evidence="6" type="primary">ydaM_4</name>
    <name evidence="6" type="ORF">LOKO_03655</name>
</gene>
<accession>A0A0X8HHJ8</accession>
<dbReference type="PROSITE" id="PS50887">
    <property type="entry name" value="GGDEF"/>
    <property type="match status" value="1"/>
</dbReference>
<evidence type="ECO:0000256" key="2">
    <source>
        <dbReference type="SAM" id="MobiDB-lite"/>
    </source>
</evidence>
<evidence type="ECO:0000313" key="7">
    <source>
        <dbReference type="Proteomes" id="UP000063387"/>
    </source>
</evidence>
<dbReference type="InterPro" id="IPR052163">
    <property type="entry name" value="DGC-Regulatory_Protein"/>
</dbReference>
<dbReference type="Gene3D" id="3.30.70.270">
    <property type="match status" value="1"/>
</dbReference>
<dbReference type="NCBIfam" id="TIGR00254">
    <property type="entry name" value="GGDEF"/>
    <property type="match status" value="1"/>
</dbReference>
<evidence type="ECO:0000259" key="3">
    <source>
        <dbReference type="PROSITE" id="PS50112"/>
    </source>
</evidence>
<dbReference type="SUPFAM" id="SSF55785">
    <property type="entry name" value="PYP-like sensor domain (PAS domain)"/>
    <property type="match status" value="2"/>
</dbReference>
<dbReference type="EC" id="2.7.7.65" evidence="6"/>
<dbReference type="CDD" id="cd01949">
    <property type="entry name" value="GGDEF"/>
    <property type="match status" value="1"/>
</dbReference>
<reference evidence="6 7" key="2">
    <citation type="submission" date="2016-02" db="EMBL/GenBank/DDBJ databases">
        <authorList>
            <person name="Wen L."/>
            <person name="He K."/>
            <person name="Yang H."/>
        </authorList>
    </citation>
    <scope>NUCLEOTIDE SEQUENCE [LARGE SCALE GENOMIC DNA]</scope>
    <source>
        <strain evidence="6 7">AGD 8-3</strain>
    </source>
</reference>
<dbReference type="GO" id="GO:0052621">
    <property type="term" value="F:diguanylate cyclase activity"/>
    <property type="evidence" value="ECO:0007669"/>
    <property type="project" value="UniProtKB-EC"/>
</dbReference>
<dbReference type="EMBL" id="CP014226">
    <property type="protein sequence ID" value="AMD02695.1"/>
    <property type="molecule type" value="Genomic_DNA"/>
</dbReference>
<feature type="domain" description="PAC" evidence="4">
    <location>
        <begin position="105"/>
        <end position="157"/>
    </location>
</feature>
<dbReference type="InterPro" id="IPR000160">
    <property type="entry name" value="GGDEF_dom"/>
</dbReference>
<dbReference type="FunFam" id="3.30.70.270:FF:000001">
    <property type="entry name" value="Diguanylate cyclase domain protein"/>
    <property type="match status" value="1"/>
</dbReference>
<reference evidence="6 7" key="1">
    <citation type="journal article" date="2016" name="Genome Announc.">
        <title>Draft Genome Sequence of 'Halomonas chromatireducens' Strain AGD 8-3, a Haloalkaliphilic Chromate- and Selenite-Reducing Gammaproteobacterium.</title>
        <authorList>
            <person name="Sharko F.S."/>
            <person name="Shapovalova A.A."/>
            <person name="Tsygankova S.V."/>
            <person name="Komova A.V."/>
            <person name="Boulygina E.S."/>
            <person name="Teslyuk A.B."/>
            <person name="Gotovtsev P.M."/>
            <person name="Namsaraev Z.B."/>
            <person name="Khijniak T.V."/>
            <person name="Nedoluzhko A.V."/>
            <person name="Vasilov R.G."/>
        </authorList>
    </citation>
    <scope>NUCLEOTIDE SEQUENCE [LARGE SCALE GENOMIC DNA]</scope>
    <source>
        <strain evidence="6 7">AGD 8-3</strain>
    </source>
</reference>
<dbReference type="PROSITE" id="PS50112">
    <property type="entry name" value="PAS"/>
    <property type="match status" value="2"/>
</dbReference>
<proteinExistence type="predicted"/>
<dbReference type="InterPro" id="IPR001610">
    <property type="entry name" value="PAC"/>
</dbReference>
<dbReference type="CDD" id="cd00130">
    <property type="entry name" value="PAS"/>
    <property type="match status" value="2"/>
</dbReference>
<evidence type="ECO:0000259" key="4">
    <source>
        <dbReference type="PROSITE" id="PS50113"/>
    </source>
</evidence>
<dbReference type="SMART" id="SM00091">
    <property type="entry name" value="PAS"/>
    <property type="match status" value="2"/>
</dbReference>
<dbReference type="SMART" id="SM00086">
    <property type="entry name" value="PAC"/>
    <property type="match status" value="2"/>
</dbReference>
<feature type="domain" description="GGDEF" evidence="5">
    <location>
        <begin position="310"/>
        <end position="433"/>
    </location>
</feature>
<dbReference type="Proteomes" id="UP000063387">
    <property type="component" value="Chromosome"/>
</dbReference>
<feature type="domain" description="PAC" evidence="4">
    <location>
        <begin position="226"/>
        <end position="278"/>
    </location>
</feature>
<dbReference type="SUPFAM" id="SSF55073">
    <property type="entry name" value="Nucleotide cyclase"/>
    <property type="match status" value="1"/>
</dbReference>
<dbReference type="Pfam" id="PF00990">
    <property type="entry name" value="GGDEF"/>
    <property type="match status" value="1"/>
</dbReference>
<dbReference type="PANTHER" id="PTHR46663">
    <property type="entry name" value="DIGUANYLATE CYCLASE DGCT-RELATED"/>
    <property type="match status" value="1"/>
</dbReference>
<evidence type="ECO:0000256" key="1">
    <source>
        <dbReference type="ARBA" id="ARBA00001946"/>
    </source>
</evidence>
<dbReference type="STRING" id="507626.LOKO_03655"/>
<dbReference type="InterPro" id="IPR035965">
    <property type="entry name" value="PAS-like_dom_sf"/>
</dbReference>
<dbReference type="OrthoDB" id="5645859at2"/>
<feature type="domain" description="PAS" evidence="3">
    <location>
        <begin position="151"/>
        <end position="199"/>
    </location>
</feature>
<feature type="domain" description="PAS" evidence="3">
    <location>
        <begin position="32"/>
        <end position="78"/>
    </location>
</feature>
<dbReference type="PROSITE" id="PS50113">
    <property type="entry name" value="PAC"/>
    <property type="match status" value="2"/>
</dbReference>
<dbReference type="RefSeq" id="WP_083517664.1">
    <property type="nucleotide sequence ID" value="NZ_CP014226.1"/>
</dbReference>
<protein>
    <submittedName>
        <fullName evidence="6">Putative diguanylate cyclase YdaM</fullName>
        <ecNumber evidence="6">2.7.7.65</ecNumber>
    </submittedName>
</protein>
<dbReference type="PATRIC" id="fig|507626.3.peg.3657"/>
<dbReference type="InterPro" id="IPR043128">
    <property type="entry name" value="Rev_trsase/Diguanyl_cyclase"/>
</dbReference>
<name>A0A0X8HHJ8_9GAMM</name>
<dbReference type="NCBIfam" id="TIGR00229">
    <property type="entry name" value="sensory_box"/>
    <property type="match status" value="2"/>
</dbReference>